<protein>
    <submittedName>
        <fullName evidence="2">Uncharacterized protein</fullName>
    </submittedName>
</protein>
<proteinExistence type="predicted"/>
<dbReference type="EMBL" id="BGZK01009808">
    <property type="protein sequence ID" value="GBO99557.1"/>
    <property type="molecule type" value="Genomic_DNA"/>
</dbReference>
<reference evidence="2 3" key="1">
    <citation type="journal article" date="2019" name="Commun. Biol.">
        <title>The bagworm genome reveals a unique fibroin gene that provides high tensile strength.</title>
        <authorList>
            <person name="Kono N."/>
            <person name="Nakamura H."/>
            <person name="Ohtoshi R."/>
            <person name="Tomita M."/>
            <person name="Numata K."/>
            <person name="Arakawa K."/>
        </authorList>
    </citation>
    <scope>NUCLEOTIDE SEQUENCE [LARGE SCALE GENOMIC DNA]</scope>
</reference>
<evidence type="ECO:0000313" key="3">
    <source>
        <dbReference type="Proteomes" id="UP000299102"/>
    </source>
</evidence>
<feature type="region of interest" description="Disordered" evidence="1">
    <location>
        <begin position="61"/>
        <end position="87"/>
    </location>
</feature>
<feature type="compositionally biased region" description="Basic and acidic residues" evidence="1">
    <location>
        <begin position="65"/>
        <end position="86"/>
    </location>
</feature>
<name>A0A4C1SEG4_EUMVA</name>
<sequence>MRDEAILVIAASGLGALLLRAAALSSFGKRVCTIFICGPSAAADKGKKESQLTWVLSNSVPLGQPEKRGREWEKDQKRKKDRDKMGGIKRQSLVHKVRLVSAQLYATTFPLTNETSAPKLTVGSSV</sequence>
<dbReference type="AlphaFoldDB" id="A0A4C1SEG4"/>
<gene>
    <name evidence="2" type="ORF">EVAR_73270_1</name>
</gene>
<keyword evidence="3" id="KW-1185">Reference proteome</keyword>
<dbReference type="Proteomes" id="UP000299102">
    <property type="component" value="Unassembled WGS sequence"/>
</dbReference>
<organism evidence="2 3">
    <name type="scientific">Eumeta variegata</name>
    <name type="common">Bagworm moth</name>
    <name type="synonym">Eumeta japonica</name>
    <dbReference type="NCBI Taxonomy" id="151549"/>
    <lineage>
        <taxon>Eukaryota</taxon>
        <taxon>Metazoa</taxon>
        <taxon>Ecdysozoa</taxon>
        <taxon>Arthropoda</taxon>
        <taxon>Hexapoda</taxon>
        <taxon>Insecta</taxon>
        <taxon>Pterygota</taxon>
        <taxon>Neoptera</taxon>
        <taxon>Endopterygota</taxon>
        <taxon>Lepidoptera</taxon>
        <taxon>Glossata</taxon>
        <taxon>Ditrysia</taxon>
        <taxon>Tineoidea</taxon>
        <taxon>Psychidae</taxon>
        <taxon>Oiketicinae</taxon>
        <taxon>Eumeta</taxon>
    </lineage>
</organism>
<comment type="caution">
    <text evidence="2">The sequence shown here is derived from an EMBL/GenBank/DDBJ whole genome shotgun (WGS) entry which is preliminary data.</text>
</comment>
<accession>A0A4C1SEG4</accession>
<evidence type="ECO:0000256" key="1">
    <source>
        <dbReference type="SAM" id="MobiDB-lite"/>
    </source>
</evidence>
<evidence type="ECO:0000313" key="2">
    <source>
        <dbReference type="EMBL" id="GBO99557.1"/>
    </source>
</evidence>